<feature type="domain" description="SnoaL-like" evidence="1">
    <location>
        <begin position="11"/>
        <end position="124"/>
    </location>
</feature>
<evidence type="ECO:0000313" key="2">
    <source>
        <dbReference type="EMBL" id="OAF16203.1"/>
    </source>
</evidence>
<evidence type="ECO:0000259" key="1">
    <source>
        <dbReference type="Pfam" id="PF12680"/>
    </source>
</evidence>
<dbReference type="InterPro" id="IPR032710">
    <property type="entry name" value="NTF2-like_dom_sf"/>
</dbReference>
<evidence type="ECO:0000313" key="3">
    <source>
        <dbReference type="Proteomes" id="UP000077173"/>
    </source>
</evidence>
<name>A0A176Z8P5_9BRAD</name>
<dbReference type="SUPFAM" id="SSF54427">
    <property type="entry name" value="NTF2-like"/>
    <property type="match status" value="1"/>
</dbReference>
<reference evidence="2 3" key="1">
    <citation type="submission" date="2016-02" db="EMBL/GenBank/DDBJ databases">
        <title>Draft genome sequence of the strain BR 10247T Bradyrhizobium neotropicale isolated from nodules of Centrolobium paraense.</title>
        <authorList>
            <person name="Simoes-Araujo J.L."/>
            <person name="Barauna A.C."/>
            <person name="Silva K."/>
            <person name="Zilli J.E."/>
        </authorList>
    </citation>
    <scope>NUCLEOTIDE SEQUENCE [LARGE SCALE GENOMIC DNA]</scope>
    <source>
        <strain evidence="2 3">BR 10247</strain>
    </source>
</reference>
<dbReference type="EMBL" id="LSEF01000058">
    <property type="protein sequence ID" value="OAF16203.1"/>
    <property type="molecule type" value="Genomic_DNA"/>
</dbReference>
<protein>
    <recommendedName>
        <fullName evidence="1">SnoaL-like domain-containing protein</fullName>
    </recommendedName>
</protein>
<dbReference type="RefSeq" id="WP_161491272.1">
    <property type="nucleotide sequence ID" value="NZ_LSEF01000058.1"/>
</dbReference>
<dbReference type="Proteomes" id="UP000077173">
    <property type="component" value="Unassembled WGS sequence"/>
</dbReference>
<dbReference type="Pfam" id="PF12680">
    <property type="entry name" value="SnoaL_2"/>
    <property type="match status" value="1"/>
</dbReference>
<proteinExistence type="predicted"/>
<accession>A0A176Z8P5</accession>
<gene>
    <name evidence="2" type="ORF">AXW67_13060</name>
</gene>
<keyword evidence="3" id="KW-1185">Reference proteome</keyword>
<organism evidence="2 3">
    <name type="scientific">Bradyrhizobium neotropicale</name>
    <dbReference type="NCBI Taxonomy" id="1497615"/>
    <lineage>
        <taxon>Bacteria</taxon>
        <taxon>Pseudomonadati</taxon>
        <taxon>Pseudomonadota</taxon>
        <taxon>Alphaproteobacteria</taxon>
        <taxon>Hyphomicrobiales</taxon>
        <taxon>Nitrobacteraceae</taxon>
        <taxon>Bradyrhizobium</taxon>
    </lineage>
</organism>
<sequence>MDANSVKQIARTWMDLLLQKDAAAFAALFEEDGVYIDPAFGIARRGTKFVSIHHEKWHAAVPDFRADVERILVDGRTAVIQYLGQGTFSGEALGPPDHRVEPTDRAFKARAVVILDFSEAGRVRSCVEYYDRLSMPNGDRRPFADDLTLDGL</sequence>
<dbReference type="InterPro" id="IPR037401">
    <property type="entry name" value="SnoaL-like"/>
</dbReference>
<dbReference type="AlphaFoldDB" id="A0A176Z8P5"/>
<comment type="caution">
    <text evidence="2">The sequence shown here is derived from an EMBL/GenBank/DDBJ whole genome shotgun (WGS) entry which is preliminary data.</text>
</comment>
<dbReference type="Gene3D" id="3.10.450.50">
    <property type="match status" value="1"/>
</dbReference>